<dbReference type="AlphaFoldDB" id="A0ABD2NH27"/>
<proteinExistence type="predicted"/>
<name>A0ABD2NH27_9CUCU</name>
<gene>
    <name evidence="1" type="ORF">HHI36_013171</name>
</gene>
<keyword evidence="2" id="KW-1185">Reference proteome</keyword>
<accession>A0ABD2NH27</accession>
<feature type="non-terminal residue" evidence="1">
    <location>
        <position position="79"/>
    </location>
</feature>
<evidence type="ECO:0000313" key="1">
    <source>
        <dbReference type="EMBL" id="KAL3277829.1"/>
    </source>
</evidence>
<dbReference type="Proteomes" id="UP001516400">
    <property type="component" value="Unassembled WGS sequence"/>
</dbReference>
<sequence>MQSTPPIKLDNWSENFFNSLAPPSVKQPFKMSNDRNNPNDFPLKPFTLEEMLVSLRIHNITAPGIDNIFYSMMSNLSIQ</sequence>
<dbReference type="EMBL" id="JABFTP020000103">
    <property type="protein sequence ID" value="KAL3277829.1"/>
    <property type="molecule type" value="Genomic_DNA"/>
</dbReference>
<reference evidence="1 2" key="1">
    <citation type="journal article" date="2021" name="BMC Biol.">
        <title>Horizontally acquired antibacterial genes associated with adaptive radiation of ladybird beetles.</title>
        <authorList>
            <person name="Li H.S."/>
            <person name="Tang X.F."/>
            <person name="Huang Y.H."/>
            <person name="Xu Z.Y."/>
            <person name="Chen M.L."/>
            <person name="Du X.Y."/>
            <person name="Qiu B.Y."/>
            <person name="Chen P.T."/>
            <person name="Zhang W."/>
            <person name="Slipinski A."/>
            <person name="Escalona H.E."/>
            <person name="Waterhouse R.M."/>
            <person name="Zwick A."/>
            <person name="Pang H."/>
        </authorList>
    </citation>
    <scope>NUCLEOTIDE SEQUENCE [LARGE SCALE GENOMIC DNA]</scope>
    <source>
        <strain evidence="1">SYSU2018</strain>
    </source>
</reference>
<organism evidence="1 2">
    <name type="scientific">Cryptolaemus montrouzieri</name>
    <dbReference type="NCBI Taxonomy" id="559131"/>
    <lineage>
        <taxon>Eukaryota</taxon>
        <taxon>Metazoa</taxon>
        <taxon>Ecdysozoa</taxon>
        <taxon>Arthropoda</taxon>
        <taxon>Hexapoda</taxon>
        <taxon>Insecta</taxon>
        <taxon>Pterygota</taxon>
        <taxon>Neoptera</taxon>
        <taxon>Endopterygota</taxon>
        <taxon>Coleoptera</taxon>
        <taxon>Polyphaga</taxon>
        <taxon>Cucujiformia</taxon>
        <taxon>Coccinelloidea</taxon>
        <taxon>Coccinellidae</taxon>
        <taxon>Scymninae</taxon>
        <taxon>Scymnini</taxon>
        <taxon>Cryptolaemus</taxon>
    </lineage>
</organism>
<comment type="caution">
    <text evidence="1">The sequence shown here is derived from an EMBL/GenBank/DDBJ whole genome shotgun (WGS) entry which is preliminary data.</text>
</comment>
<protein>
    <submittedName>
        <fullName evidence="1">Uncharacterized protein</fullName>
    </submittedName>
</protein>
<evidence type="ECO:0000313" key="2">
    <source>
        <dbReference type="Proteomes" id="UP001516400"/>
    </source>
</evidence>